<dbReference type="InterPro" id="IPR046341">
    <property type="entry name" value="SET_dom_sf"/>
</dbReference>
<keyword evidence="11" id="KW-0539">Nucleus</keyword>
<evidence type="ECO:0000256" key="7">
    <source>
        <dbReference type="ARBA" id="ARBA00022603"/>
    </source>
</evidence>
<reference evidence="18" key="2">
    <citation type="submission" date="2020-04" db="EMBL/GenBank/DDBJ databases">
        <authorList>
            <consortium name="NCBI Genome Project"/>
        </authorList>
    </citation>
    <scope>NUCLEOTIDE SEQUENCE</scope>
    <source>
        <strain evidence="18">CBS 342.82</strain>
    </source>
</reference>
<feature type="region of interest" description="Disordered" evidence="15">
    <location>
        <begin position="366"/>
        <end position="539"/>
    </location>
</feature>
<dbReference type="InterPro" id="IPR041938">
    <property type="entry name" value="Hist-Lys_N-MTase_N"/>
</dbReference>
<dbReference type="Pfam" id="PF00856">
    <property type="entry name" value="SET"/>
    <property type="match status" value="1"/>
</dbReference>
<reference evidence="18" key="3">
    <citation type="submission" date="2025-08" db="UniProtKB">
        <authorList>
            <consortium name="RefSeq"/>
        </authorList>
    </citation>
    <scope>IDENTIFICATION</scope>
    <source>
        <strain evidence="18">CBS 342.82</strain>
    </source>
</reference>
<dbReference type="PANTHER" id="PTHR12977">
    <property type="entry name" value="SUPPRESSOR OF VARIEGATION 4-20-RELATED"/>
    <property type="match status" value="1"/>
</dbReference>
<organism evidence="18">
    <name type="scientific">Dissoconium aciculare CBS 342.82</name>
    <dbReference type="NCBI Taxonomy" id="1314786"/>
    <lineage>
        <taxon>Eukaryota</taxon>
        <taxon>Fungi</taxon>
        <taxon>Dikarya</taxon>
        <taxon>Ascomycota</taxon>
        <taxon>Pezizomycotina</taxon>
        <taxon>Dothideomycetes</taxon>
        <taxon>Dothideomycetidae</taxon>
        <taxon>Mycosphaerellales</taxon>
        <taxon>Dissoconiaceae</taxon>
        <taxon>Dissoconium</taxon>
    </lineage>
</organism>
<evidence type="ECO:0000256" key="3">
    <source>
        <dbReference type="ARBA" id="ARBA00004286"/>
    </source>
</evidence>
<keyword evidence="17" id="KW-1185">Reference proteome</keyword>
<comment type="function">
    <text evidence="1">Histone methyltransferase that trimethylates 'Lys-20' of histone H4 to form H4K20me3.</text>
</comment>
<feature type="region of interest" description="Disordered" evidence="15">
    <location>
        <begin position="260"/>
        <end position="340"/>
    </location>
</feature>
<dbReference type="PROSITE" id="PS51567">
    <property type="entry name" value="SAM_MT43_SUVAR420_1"/>
    <property type="match status" value="1"/>
</dbReference>
<evidence type="ECO:0000256" key="12">
    <source>
        <dbReference type="ARBA" id="ARBA00024057"/>
    </source>
</evidence>
<evidence type="ECO:0000256" key="14">
    <source>
        <dbReference type="ARBA" id="ARBA00048081"/>
    </source>
</evidence>
<dbReference type="PROSITE" id="PS50280">
    <property type="entry name" value="SET"/>
    <property type="match status" value="1"/>
</dbReference>
<keyword evidence="7" id="KW-0489">Methyltransferase</keyword>
<evidence type="ECO:0000256" key="11">
    <source>
        <dbReference type="ARBA" id="ARBA00023242"/>
    </source>
</evidence>
<evidence type="ECO:0000256" key="8">
    <source>
        <dbReference type="ARBA" id="ARBA00022679"/>
    </source>
</evidence>
<keyword evidence="8" id="KW-0808">Transferase</keyword>
<reference evidence="18" key="1">
    <citation type="submission" date="2020-01" db="EMBL/GenBank/DDBJ databases">
        <authorList>
            <consortium name="DOE Joint Genome Institute"/>
            <person name="Haridas S."/>
            <person name="Albert R."/>
            <person name="Binder M."/>
            <person name="Bloem J."/>
            <person name="Labutti K."/>
            <person name="Salamov A."/>
            <person name="Andreopoulos B."/>
            <person name="Baker S.E."/>
            <person name="Barry K."/>
            <person name="Bills G."/>
            <person name="Bluhm B.H."/>
            <person name="Cannon C."/>
            <person name="Castanera R."/>
            <person name="Culley D.E."/>
            <person name="Daum C."/>
            <person name="Ezra D."/>
            <person name="Gonzalez J.B."/>
            <person name="Henrissat B."/>
            <person name="Kuo A."/>
            <person name="Liang C."/>
            <person name="Lipzen A."/>
            <person name="Lutzoni F."/>
            <person name="Magnuson J."/>
            <person name="Mondo S."/>
            <person name="Nolan M."/>
            <person name="Ohm R."/>
            <person name="Pangilinan J."/>
            <person name="Park H.-J."/>
            <person name="Ramirez L."/>
            <person name="Alfaro M."/>
            <person name="Sun H."/>
            <person name="Tritt A."/>
            <person name="Yoshinaga Y."/>
            <person name="Zwiers L.-H."/>
            <person name="Turgeon B.G."/>
            <person name="Goodwin S.B."/>
            <person name="Spatafora J.W."/>
            <person name="Crous P.W."/>
            <person name="Grigoriev I.V."/>
        </authorList>
    </citation>
    <scope>NUCLEOTIDE SEQUENCE</scope>
    <source>
        <strain evidence="18">CBS 342.82</strain>
    </source>
</reference>
<proteinExistence type="predicted"/>
<feature type="region of interest" description="Disordered" evidence="15">
    <location>
        <begin position="553"/>
        <end position="644"/>
    </location>
</feature>
<evidence type="ECO:0000256" key="9">
    <source>
        <dbReference type="ARBA" id="ARBA00022691"/>
    </source>
</evidence>
<evidence type="ECO:0000256" key="15">
    <source>
        <dbReference type="SAM" id="MobiDB-lite"/>
    </source>
</evidence>
<dbReference type="Proteomes" id="UP000504637">
    <property type="component" value="Unplaced"/>
</dbReference>
<dbReference type="GO" id="GO:0005694">
    <property type="term" value="C:chromosome"/>
    <property type="evidence" value="ECO:0007669"/>
    <property type="project" value="UniProtKB-SubCell"/>
</dbReference>
<dbReference type="SMART" id="SM00317">
    <property type="entry name" value="SET"/>
    <property type="match status" value="1"/>
</dbReference>
<evidence type="ECO:0000256" key="13">
    <source>
        <dbReference type="ARBA" id="ARBA00030653"/>
    </source>
</evidence>
<sequence length="796" mass="89930">MPPRAVDLEEALRKKGGLTLSQLANYDDILTDTLVDRVYFWSSIRKLKSNYHACRGVLEADVCKALQTHAIVEKDAAAAQEKLLKLSGLSKYHKGLRTEDEKEHFVRHLRKYVNIYLPDCPFEVGTTNRYTIQTAEACIIARKPIKKGEVVKYLSGIQVEMTEKEEEELSSRTDFSIVLSSRRKRPSLFLGPARFANHDCDSNAKLNTTGPHGIHIVACKDIAVGDEITVVYGMDYFGEDNCECLCGTCERLLRNGWDPRGPILHEDGDEDSEKASVKREEQPSRGCSEASNASKRKREDVGRGFIVEETSARHDRGRLPKRPKAHNVKPAEEDLDDPPRIELQREAPIEEEMQQDPLLRKIVNLLRRSADRPEPIRSVTIKTREPEETTSENQSNDHLASPSEPSPPSDDYIYEHADARSASPSKELPQRTCDAITTSSLETTKPNKLPSVKKLRSYSSLRTVTNATDSQADPYSLPDMMPIRSALPDESKPMKRGPGRPRKIQQSMQPDSSSSSTESIDSSSNQSSGSSSVTSNEFVPGAIAHRICESLISKGGEEDVQDNESAIDNNRTISRSTTRSQTREDTPLRSPEKSSDRRRSTRGNPLSSLQKSELPTKAVRSIEQSQTDTGLDDSDSHVKRGIPRTPKDYTLCRTLLLTVHHRWVECRNCDEYFLQADAYQTRIACPRCERHSKLYGYHWPKTDREGKNDNEPRILDHRLIHRFIDAEEEKSERKGRKALADLLVKEREGSERQQSEEENSLAIAAIGKAGEKVMRRNFRSSPRRSEARRRGLRMTM</sequence>
<feature type="region of interest" description="Disordered" evidence="15">
    <location>
        <begin position="772"/>
        <end position="796"/>
    </location>
</feature>
<feature type="compositionally biased region" description="Polar residues" evidence="15">
    <location>
        <begin position="457"/>
        <end position="473"/>
    </location>
</feature>
<accession>A0A6J3M3F8</accession>
<dbReference type="EC" id="2.1.1.372" evidence="12"/>
<feature type="domain" description="SET" evidence="16">
    <location>
        <begin position="120"/>
        <end position="233"/>
    </location>
</feature>
<dbReference type="AlphaFoldDB" id="A0A6J3M3F8"/>
<dbReference type="GO" id="GO:0032259">
    <property type="term" value="P:methylation"/>
    <property type="evidence" value="ECO:0007669"/>
    <property type="project" value="UniProtKB-KW"/>
</dbReference>
<evidence type="ECO:0000259" key="16">
    <source>
        <dbReference type="PROSITE" id="PS50280"/>
    </source>
</evidence>
<dbReference type="Gene3D" id="2.170.270.10">
    <property type="entry name" value="SET domain"/>
    <property type="match status" value="1"/>
</dbReference>
<keyword evidence="9" id="KW-0949">S-adenosyl-L-methionine</keyword>
<dbReference type="InterPro" id="IPR025783">
    <property type="entry name" value="Set9_fungi"/>
</dbReference>
<evidence type="ECO:0000256" key="2">
    <source>
        <dbReference type="ARBA" id="ARBA00004123"/>
    </source>
</evidence>
<dbReference type="GO" id="GO:0005634">
    <property type="term" value="C:nucleus"/>
    <property type="evidence" value="ECO:0007669"/>
    <property type="project" value="UniProtKB-SubCell"/>
</dbReference>
<feature type="compositionally biased region" description="Basic residues" evidence="15">
    <location>
        <begin position="494"/>
        <end position="503"/>
    </location>
</feature>
<dbReference type="InterPro" id="IPR039977">
    <property type="entry name" value="Suv4-20/Set9"/>
</dbReference>
<evidence type="ECO:0000256" key="1">
    <source>
        <dbReference type="ARBA" id="ARBA00001984"/>
    </source>
</evidence>
<dbReference type="SUPFAM" id="SSF82199">
    <property type="entry name" value="SET domain"/>
    <property type="match status" value="1"/>
</dbReference>
<evidence type="ECO:0000313" key="17">
    <source>
        <dbReference type="Proteomes" id="UP000504637"/>
    </source>
</evidence>
<dbReference type="Gene3D" id="1.10.10.1700">
    <property type="entry name" value="Histone-lysine N-methyltransferase"/>
    <property type="match status" value="1"/>
</dbReference>
<evidence type="ECO:0000256" key="10">
    <source>
        <dbReference type="ARBA" id="ARBA00022853"/>
    </source>
</evidence>
<comment type="subcellular location">
    <subcellularLocation>
        <location evidence="3">Chromosome</location>
    </subcellularLocation>
    <subcellularLocation>
        <location evidence="2">Nucleus</location>
    </subcellularLocation>
</comment>
<feature type="compositionally biased region" description="Basic and acidic residues" evidence="15">
    <location>
        <begin position="273"/>
        <end position="283"/>
    </location>
</feature>
<evidence type="ECO:0000256" key="5">
    <source>
        <dbReference type="ARBA" id="ARBA00015413"/>
    </source>
</evidence>
<keyword evidence="6" id="KW-0158">Chromosome</keyword>
<evidence type="ECO:0000256" key="4">
    <source>
        <dbReference type="ARBA" id="ARBA00014232"/>
    </source>
</evidence>
<keyword evidence="10" id="KW-0156">Chromatin regulator</keyword>
<dbReference type="CDD" id="cd10524">
    <property type="entry name" value="SET_Suv4-20-like"/>
    <property type="match status" value="1"/>
</dbReference>
<dbReference type="OrthoDB" id="6627536at2759"/>
<gene>
    <name evidence="18" type="ORF">K489DRAFT_371358</name>
</gene>
<dbReference type="RefSeq" id="XP_033459571.1">
    <property type="nucleotide sequence ID" value="XM_033603235.1"/>
</dbReference>
<evidence type="ECO:0000313" key="18">
    <source>
        <dbReference type="RefSeq" id="XP_033459571.1"/>
    </source>
</evidence>
<feature type="compositionally biased region" description="Basic and acidic residues" evidence="15">
    <location>
        <begin position="581"/>
        <end position="598"/>
    </location>
</feature>
<feature type="compositionally biased region" description="Low complexity" evidence="15">
    <location>
        <begin position="505"/>
        <end position="535"/>
    </location>
</feature>
<feature type="compositionally biased region" description="Polar residues" evidence="15">
    <location>
        <begin position="602"/>
        <end position="613"/>
    </location>
</feature>
<feature type="compositionally biased region" description="Basic and acidic residues" evidence="15">
    <location>
        <begin position="329"/>
        <end position="340"/>
    </location>
</feature>
<feature type="compositionally biased region" description="Low complexity" evidence="15">
    <location>
        <begin position="571"/>
        <end position="580"/>
    </location>
</feature>
<dbReference type="PANTHER" id="PTHR12977:SF4">
    <property type="entry name" value="HISTONE-LYSINE N-METHYLTRANSFERASE KMT5B"/>
    <property type="match status" value="1"/>
</dbReference>
<evidence type="ECO:0000256" key="6">
    <source>
        <dbReference type="ARBA" id="ARBA00022454"/>
    </source>
</evidence>
<name>A0A6J3M3F8_9PEZI</name>
<dbReference type="GeneID" id="54361035"/>
<dbReference type="GO" id="GO:0140943">
    <property type="term" value="F:histone H4K20 trimethyltransferase activity"/>
    <property type="evidence" value="ECO:0007669"/>
    <property type="project" value="UniProtKB-EC"/>
</dbReference>
<comment type="catalytic activity">
    <reaction evidence="14">
        <text>L-lysyl(20)-[histone H4] + 3 S-adenosyl-L-methionine = N(6),N(6),N(6)-trimethyl-L-lysyl(20)-[histone H4] + 3 S-adenosyl-L-homocysteine + 3 H(+)</text>
        <dbReference type="Rhea" id="RHEA:64456"/>
        <dbReference type="Rhea" id="RHEA-COMP:15554"/>
        <dbReference type="Rhea" id="RHEA-COMP:15998"/>
        <dbReference type="ChEBI" id="CHEBI:15378"/>
        <dbReference type="ChEBI" id="CHEBI:29969"/>
        <dbReference type="ChEBI" id="CHEBI:57856"/>
        <dbReference type="ChEBI" id="CHEBI:59789"/>
        <dbReference type="ChEBI" id="CHEBI:61961"/>
        <dbReference type="EC" id="2.1.1.372"/>
    </reaction>
</comment>
<feature type="compositionally biased region" description="Polar residues" evidence="15">
    <location>
        <begin position="435"/>
        <end position="446"/>
    </location>
</feature>
<dbReference type="InterPro" id="IPR001214">
    <property type="entry name" value="SET_dom"/>
</dbReference>
<protein>
    <recommendedName>
        <fullName evidence="5">Histone-lysine N-methyltransferase SET9</fullName>
        <ecNumber evidence="12">2.1.1.372</ecNumber>
    </recommendedName>
    <alternativeName>
        <fullName evidence="4">Histone-lysine N-methyltransferase set9</fullName>
    </alternativeName>
    <alternativeName>
        <fullName evidence="13">SET domain protein 9</fullName>
    </alternativeName>
</protein>